<dbReference type="InterPro" id="IPR001789">
    <property type="entry name" value="Sig_transdc_resp-reg_receiver"/>
</dbReference>
<reference evidence="13" key="1">
    <citation type="submission" date="2018-05" db="EMBL/GenBank/DDBJ databases">
        <authorList>
            <person name="Lanie J.A."/>
            <person name="Ng W.-L."/>
            <person name="Kazmierczak K.M."/>
            <person name="Andrzejewski T.M."/>
            <person name="Davidsen T.M."/>
            <person name="Wayne K.J."/>
            <person name="Tettelin H."/>
            <person name="Glass J.I."/>
            <person name="Rusch D."/>
            <person name="Podicherti R."/>
            <person name="Tsui H.-C.T."/>
            <person name="Winkler M.E."/>
        </authorList>
    </citation>
    <scope>NUCLEOTIDE SEQUENCE</scope>
</reference>
<dbReference type="FunFam" id="3.40.50.300:FF:000006">
    <property type="entry name" value="DNA-binding transcriptional regulator NtrC"/>
    <property type="match status" value="1"/>
</dbReference>
<dbReference type="Pfam" id="PF00158">
    <property type="entry name" value="Sigma54_activat"/>
    <property type="match status" value="1"/>
</dbReference>
<dbReference type="SMART" id="SM00382">
    <property type="entry name" value="AAA"/>
    <property type="match status" value="1"/>
</dbReference>
<name>A0A382CR20_9ZZZZ</name>
<dbReference type="InterPro" id="IPR009057">
    <property type="entry name" value="Homeodomain-like_sf"/>
</dbReference>
<dbReference type="EMBL" id="UINC01035396">
    <property type="protein sequence ID" value="SVB27727.1"/>
    <property type="molecule type" value="Genomic_DNA"/>
</dbReference>
<dbReference type="GO" id="GO:0000160">
    <property type="term" value="P:phosphorelay signal transduction system"/>
    <property type="evidence" value="ECO:0007669"/>
    <property type="project" value="InterPro"/>
</dbReference>
<dbReference type="GO" id="GO:0005737">
    <property type="term" value="C:cytoplasm"/>
    <property type="evidence" value="ECO:0007669"/>
    <property type="project" value="UniProtKB-SubCell"/>
</dbReference>
<keyword evidence="8" id="KW-0010">Activator</keyword>
<accession>A0A382CR20</accession>
<dbReference type="Gene3D" id="1.10.8.60">
    <property type="match status" value="1"/>
</dbReference>
<dbReference type="SMART" id="SM00448">
    <property type="entry name" value="REC"/>
    <property type="match status" value="1"/>
</dbReference>
<comment type="subcellular location">
    <subcellularLocation>
        <location evidence="1">Cytoplasm</location>
    </subcellularLocation>
</comment>
<dbReference type="InterPro" id="IPR027417">
    <property type="entry name" value="P-loop_NTPase"/>
</dbReference>
<dbReference type="Gene3D" id="3.40.50.2300">
    <property type="match status" value="1"/>
</dbReference>
<dbReference type="GO" id="GO:0006355">
    <property type="term" value="P:regulation of DNA-templated transcription"/>
    <property type="evidence" value="ECO:0007669"/>
    <property type="project" value="InterPro"/>
</dbReference>
<keyword evidence="9" id="KW-0804">Transcription</keyword>
<dbReference type="SUPFAM" id="SSF52172">
    <property type="entry name" value="CheY-like"/>
    <property type="match status" value="1"/>
</dbReference>
<dbReference type="GO" id="GO:0043565">
    <property type="term" value="F:sequence-specific DNA binding"/>
    <property type="evidence" value="ECO:0007669"/>
    <property type="project" value="InterPro"/>
</dbReference>
<keyword evidence="7" id="KW-0238">DNA-binding</keyword>
<dbReference type="Pfam" id="PF00072">
    <property type="entry name" value="Response_reg"/>
    <property type="match status" value="1"/>
</dbReference>
<dbReference type="InterPro" id="IPR025944">
    <property type="entry name" value="Sigma_54_int_dom_CS"/>
</dbReference>
<evidence type="ECO:0000256" key="8">
    <source>
        <dbReference type="ARBA" id="ARBA00023159"/>
    </source>
</evidence>
<evidence type="ECO:0000259" key="12">
    <source>
        <dbReference type="PROSITE" id="PS50110"/>
    </source>
</evidence>
<dbReference type="PANTHER" id="PTHR32071">
    <property type="entry name" value="TRANSCRIPTIONAL REGULATORY PROTEIN"/>
    <property type="match status" value="1"/>
</dbReference>
<evidence type="ECO:0000256" key="1">
    <source>
        <dbReference type="ARBA" id="ARBA00004496"/>
    </source>
</evidence>
<dbReference type="InterPro" id="IPR002197">
    <property type="entry name" value="HTH_Fis"/>
</dbReference>
<dbReference type="FunFam" id="1.10.8.60:FF:000014">
    <property type="entry name" value="DNA-binding transcriptional regulator NtrC"/>
    <property type="match status" value="1"/>
</dbReference>
<dbReference type="Pfam" id="PF02954">
    <property type="entry name" value="HTH_8"/>
    <property type="match status" value="1"/>
</dbReference>
<evidence type="ECO:0000256" key="6">
    <source>
        <dbReference type="ARBA" id="ARBA00023015"/>
    </source>
</evidence>
<feature type="domain" description="Response regulatory" evidence="12">
    <location>
        <begin position="6"/>
        <end position="120"/>
    </location>
</feature>
<evidence type="ECO:0000256" key="7">
    <source>
        <dbReference type="ARBA" id="ARBA00023125"/>
    </source>
</evidence>
<feature type="region of interest" description="Disordered" evidence="10">
    <location>
        <begin position="459"/>
        <end position="483"/>
    </location>
</feature>
<evidence type="ECO:0000256" key="5">
    <source>
        <dbReference type="ARBA" id="ARBA00022840"/>
    </source>
</evidence>
<dbReference type="Gene3D" id="1.10.10.60">
    <property type="entry name" value="Homeodomain-like"/>
    <property type="match status" value="1"/>
</dbReference>
<dbReference type="InterPro" id="IPR058031">
    <property type="entry name" value="AAA_lid_NorR"/>
</dbReference>
<evidence type="ECO:0000256" key="4">
    <source>
        <dbReference type="ARBA" id="ARBA00022741"/>
    </source>
</evidence>
<dbReference type="CDD" id="cd00009">
    <property type="entry name" value="AAA"/>
    <property type="match status" value="1"/>
</dbReference>
<protein>
    <recommendedName>
        <fullName evidence="14">Fis family transcriptional regulator</fullName>
    </recommendedName>
</protein>
<keyword evidence="3" id="KW-0597">Phosphoprotein</keyword>
<feature type="domain" description="Sigma-54 factor interaction" evidence="11">
    <location>
        <begin position="146"/>
        <end position="375"/>
    </location>
</feature>
<keyword evidence="6" id="KW-0805">Transcription regulation</keyword>
<evidence type="ECO:0000259" key="11">
    <source>
        <dbReference type="PROSITE" id="PS50045"/>
    </source>
</evidence>
<dbReference type="SUPFAM" id="SSF52540">
    <property type="entry name" value="P-loop containing nucleoside triphosphate hydrolases"/>
    <property type="match status" value="1"/>
</dbReference>
<dbReference type="Pfam" id="PF25601">
    <property type="entry name" value="AAA_lid_14"/>
    <property type="match status" value="1"/>
</dbReference>
<evidence type="ECO:0000256" key="10">
    <source>
        <dbReference type="SAM" id="MobiDB-lite"/>
    </source>
</evidence>
<dbReference type="InterPro" id="IPR025662">
    <property type="entry name" value="Sigma_54_int_dom_ATP-bd_1"/>
</dbReference>
<keyword evidence="4" id="KW-0547">Nucleotide-binding</keyword>
<evidence type="ECO:0000256" key="9">
    <source>
        <dbReference type="ARBA" id="ARBA00023163"/>
    </source>
</evidence>
<evidence type="ECO:0008006" key="14">
    <source>
        <dbReference type="Google" id="ProtNLM"/>
    </source>
</evidence>
<dbReference type="FunFam" id="3.40.50.2300:FF:000018">
    <property type="entry name" value="DNA-binding transcriptional regulator NtrC"/>
    <property type="match status" value="1"/>
</dbReference>
<dbReference type="PROSITE" id="PS50045">
    <property type="entry name" value="SIGMA54_INTERACT_4"/>
    <property type="match status" value="1"/>
</dbReference>
<sequence length="483" mass="53927">MLLNASVLIVDDEEIMREILESLLTREGCRVRFAHSGEEALKIAKAETFDVAIVDVMMPGINGIETLERLKRIDEDLPVIIITAFGTSANTREAFKRGAFDFIEKPFKNDDVLVVVRNAAAQRHLVTENRTLRQTLRLQKHRFSDLTGRSPRMKRVFDLISQTAPSRTTILVQGESGTGKELVARAIHANSSRSDRPFITVNSGSLPPDLLESNLFGHVKGAFTGAVSLKKGLFELADQGSIFFDEIGIIPLETQAKLLRVIQEREFMRLGGVDTIKVDVRIVAATNVDLKQLVEKGEFREDLYYRLNVIAIDLPALRERREDIPILAQYFLVKYGEENQKPALDLTPEALHLLEEYNWPGNVRELENIIERAVVLTSGSTIGTDLIPDGIKTPKRFKVPSFDIPPDGIPFRKVIEQMETMLIVRSLEATGGVQKRAAELLQVKPTTLNEMIKRYGISPRRKRTTVSSGDPTSSAGSAGAEWS</sequence>
<proteinExistence type="predicted"/>
<dbReference type="PROSITE" id="PS00688">
    <property type="entry name" value="SIGMA54_INTERACT_3"/>
    <property type="match status" value="1"/>
</dbReference>
<dbReference type="InterPro" id="IPR003593">
    <property type="entry name" value="AAA+_ATPase"/>
</dbReference>
<dbReference type="PRINTS" id="PR01590">
    <property type="entry name" value="HTHFIS"/>
</dbReference>
<evidence type="ECO:0000313" key="13">
    <source>
        <dbReference type="EMBL" id="SVB27727.1"/>
    </source>
</evidence>
<keyword evidence="2" id="KW-0963">Cytoplasm</keyword>
<dbReference type="InterPro" id="IPR002078">
    <property type="entry name" value="Sigma_54_int"/>
</dbReference>
<keyword evidence="5" id="KW-0067">ATP-binding</keyword>
<feature type="compositionally biased region" description="Polar residues" evidence="10">
    <location>
        <begin position="465"/>
        <end position="476"/>
    </location>
</feature>
<dbReference type="AlphaFoldDB" id="A0A382CR20"/>
<dbReference type="Gene3D" id="3.40.50.300">
    <property type="entry name" value="P-loop containing nucleotide triphosphate hydrolases"/>
    <property type="match status" value="1"/>
</dbReference>
<organism evidence="13">
    <name type="scientific">marine metagenome</name>
    <dbReference type="NCBI Taxonomy" id="408172"/>
    <lineage>
        <taxon>unclassified sequences</taxon>
        <taxon>metagenomes</taxon>
        <taxon>ecological metagenomes</taxon>
    </lineage>
</organism>
<dbReference type="GO" id="GO:0005524">
    <property type="term" value="F:ATP binding"/>
    <property type="evidence" value="ECO:0007669"/>
    <property type="project" value="UniProtKB-KW"/>
</dbReference>
<dbReference type="InterPro" id="IPR011006">
    <property type="entry name" value="CheY-like_superfamily"/>
</dbReference>
<dbReference type="PROSITE" id="PS50110">
    <property type="entry name" value="RESPONSE_REGULATORY"/>
    <property type="match status" value="1"/>
</dbReference>
<evidence type="ECO:0000256" key="3">
    <source>
        <dbReference type="ARBA" id="ARBA00022553"/>
    </source>
</evidence>
<dbReference type="SUPFAM" id="SSF46689">
    <property type="entry name" value="Homeodomain-like"/>
    <property type="match status" value="1"/>
</dbReference>
<dbReference type="PROSITE" id="PS00675">
    <property type="entry name" value="SIGMA54_INTERACT_1"/>
    <property type="match status" value="1"/>
</dbReference>
<gene>
    <name evidence="13" type="ORF">METZ01_LOCUS180581</name>
</gene>
<evidence type="ECO:0000256" key="2">
    <source>
        <dbReference type="ARBA" id="ARBA00022490"/>
    </source>
</evidence>
<dbReference type="PANTHER" id="PTHR32071:SF113">
    <property type="entry name" value="ALGINATE BIOSYNTHESIS TRANSCRIPTIONAL REGULATORY PROTEIN ALGB"/>
    <property type="match status" value="1"/>
</dbReference>